<evidence type="ECO:0000313" key="3">
    <source>
        <dbReference type="Proteomes" id="UP000037510"/>
    </source>
</evidence>
<feature type="signal peptide" evidence="1">
    <location>
        <begin position="1"/>
        <end position="17"/>
    </location>
</feature>
<dbReference type="AlphaFoldDB" id="A0A0L7LMQ5"/>
<name>A0A0L7LMQ5_OPEBR</name>
<dbReference type="Proteomes" id="UP000037510">
    <property type="component" value="Unassembled WGS sequence"/>
</dbReference>
<sequence length="120" mass="13677">MMCLPLAVLLLAQVTHPLRTAHVTSPPSLVDRLDELYKKLERLTVEPNLISPTPNPLSDEDEELLSAMQTWGNLTPDQLNEVVKDMLMREDVEDDRTERLSDLEYADMMADDNEEVSELL</sequence>
<comment type="caution">
    <text evidence="2">The sequence shown here is derived from an EMBL/GenBank/DDBJ whole genome shotgun (WGS) entry which is preliminary data.</text>
</comment>
<evidence type="ECO:0000313" key="2">
    <source>
        <dbReference type="EMBL" id="KOB76695.1"/>
    </source>
</evidence>
<accession>A0A0L7LMQ5</accession>
<organism evidence="2 3">
    <name type="scientific">Operophtera brumata</name>
    <name type="common">Winter moth</name>
    <name type="synonym">Phalaena brumata</name>
    <dbReference type="NCBI Taxonomy" id="104452"/>
    <lineage>
        <taxon>Eukaryota</taxon>
        <taxon>Metazoa</taxon>
        <taxon>Ecdysozoa</taxon>
        <taxon>Arthropoda</taxon>
        <taxon>Hexapoda</taxon>
        <taxon>Insecta</taxon>
        <taxon>Pterygota</taxon>
        <taxon>Neoptera</taxon>
        <taxon>Endopterygota</taxon>
        <taxon>Lepidoptera</taxon>
        <taxon>Glossata</taxon>
        <taxon>Ditrysia</taxon>
        <taxon>Geometroidea</taxon>
        <taxon>Geometridae</taxon>
        <taxon>Larentiinae</taxon>
        <taxon>Operophtera</taxon>
    </lineage>
</organism>
<evidence type="ECO:0000256" key="1">
    <source>
        <dbReference type="SAM" id="SignalP"/>
    </source>
</evidence>
<gene>
    <name evidence="2" type="ORF">OBRU01_05299</name>
</gene>
<keyword evidence="3" id="KW-1185">Reference proteome</keyword>
<reference evidence="2 3" key="1">
    <citation type="journal article" date="2015" name="Genome Biol. Evol.">
        <title>The genome of winter moth (Operophtera brumata) provides a genomic perspective on sexual dimorphism and phenology.</title>
        <authorList>
            <person name="Derks M.F."/>
            <person name="Smit S."/>
            <person name="Salis L."/>
            <person name="Schijlen E."/>
            <person name="Bossers A."/>
            <person name="Mateman C."/>
            <person name="Pijl A.S."/>
            <person name="de Ridder D."/>
            <person name="Groenen M.A."/>
            <person name="Visser M.E."/>
            <person name="Megens H.J."/>
        </authorList>
    </citation>
    <scope>NUCLEOTIDE SEQUENCE [LARGE SCALE GENOMIC DNA]</scope>
    <source>
        <strain evidence="2">WM2013NL</strain>
        <tissue evidence="2">Head and thorax</tissue>
    </source>
</reference>
<proteinExistence type="predicted"/>
<dbReference type="EMBL" id="JTDY01000553">
    <property type="protein sequence ID" value="KOB76695.1"/>
    <property type="molecule type" value="Genomic_DNA"/>
</dbReference>
<feature type="chain" id="PRO_5005573573" evidence="1">
    <location>
        <begin position="18"/>
        <end position="120"/>
    </location>
</feature>
<keyword evidence="1" id="KW-0732">Signal</keyword>
<protein>
    <submittedName>
        <fullName evidence="2">Fungal specific transcription factor domain-containing protein</fullName>
    </submittedName>
</protein>